<name>A0ABU8VEV3_9BURK</name>
<dbReference type="RefSeq" id="WP_340357453.1">
    <property type="nucleotide sequence ID" value="NZ_JBBKZU010000005.1"/>
</dbReference>
<dbReference type="InterPro" id="IPR043724">
    <property type="entry name" value="DUF5666"/>
</dbReference>
<feature type="domain" description="DUF5666" evidence="2">
    <location>
        <begin position="175"/>
        <end position="236"/>
    </location>
</feature>
<dbReference type="EMBL" id="JBBKZU010000005">
    <property type="protein sequence ID" value="MEJ8812198.1"/>
    <property type="molecule type" value="Genomic_DNA"/>
</dbReference>
<organism evidence="3 4">
    <name type="scientific">Variovorax ureilyticus</name>
    <dbReference type="NCBI Taxonomy" id="1836198"/>
    <lineage>
        <taxon>Bacteria</taxon>
        <taxon>Pseudomonadati</taxon>
        <taxon>Pseudomonadota</taxon>
        <taxon>Betaproteobacteria</taxon>
        <taxon>Burkholderiales</taxon>
        <taxon>Comamonadaceae</taxon>
        <taxon>Variovorax</taxon>
    </lineage>
</organism>
<dbReference type="PROSITE" id="PS51257">
    <property type="entry name" value="PROKAR_LIPOPROTEIN"/>
    <property type="match status" value="1"/>
</dbReference>
<gene>
    <name evidence="3" type="ORF">WKW77_14035</name>
</gene>
<evidence type="ECO:0000259" key="2">
    <source>
        <dbReference type="Pfam" id="PF18914"/>
    </source>
</evidence>
<proteinExistence type="predicted"/>
<accession>A0ABU8VEV3</accession>
<evidence type="ECO:0000313" key="3">
    <source>
        <dbReference type="EMBL" id="MEJ8812198.1"/>
    </source>
</evidence>
<feature type="region of interest" description="Disordered" evidence="1">
    <location>
        <begin position="60"/>
        <end position="103"/>
    </location>
</feature>
<feature type="compositionally biased region" description="Gly residues" evidence="1">
    <location>
        <begin position="65"/>
        <end position="103"/>
    </location>
</feature>
<protein>
    <submittedName>
        <fullName evidence="3">DUF5666 domain-containing protein</fullName>
    </submittedName>
</protein>
<reference evidence="3 4" key="1">
    <citation type="submission" date="2024-03" db="EMBL/GenBank/DDBJ databases">
        <title>Novel species of the genus Variovorax.</title>
        <authorList>
            <person name="Liu Q."/>
            <person name="Xin Y.-H."/>
        </authorList>
    </citation>
    <scope>NUCLEOTIDE SEQUENCE [LARGE SCALE GENOMIC DNA]</scope>
    <source>
        <strain evidence="3 4">KACC 18899</strain>
    </source>
</reference>
<evidence type="ECO:0000256" key="1">
    <source>
        <dbReference type="SAM" id="MobiDB-lite"/>
    </source>
</evidence>
<evidence type="ECO:0000313" key="4">
    <source>
        <dbReference type="Proteomes" id="UP001365846"/>
    </source>
</evidence>
<keyword evidence="4" id="KW-1185">Reference proteome</keyword>
<feature type="domain" description="DUF5666" evidence="2">
    <location>
        <begin position="395"/>
        <end position="454"/>
    </location>
</feature>
<dbReference type="Proteomes" id="UP001365846">
    <property type="component" value="Unassembled WGS sequence"/>
</dbReference>
<sequence length="457" mass="44294">MTKTFLRDACLAMAMALLVSCGGGSSGGGVAIVVGSHTATSAPAGSAPGSATTQQSLLDRTVSPAGGGSGPGDAGATGTGTGAGGGTSVAGGDDGSGVGSGGTGVSTADATGIGSVDGAGSILVNGVRYNTDGAIVALDDVPGLQLGMTAKVVGPFDTDLTSGNAKRVESSIDLRGPVSAVDAQHASFTILGTTVTTDEATVWADAPGVADVAAGATLQVWGLPAAPGILRATRVEVHASGTPILTGVVQNLDIAARRFRIGSYAIDYGQAPVTGGNGGLPFANGVLVRVRANTVGAGLLVASAVQGWYPPPTATGTALQLGGVVTDFAGLGSLHVLGIPVDASAAKVSGGPPQSVGNGVRVIIGGALSNGVLQANTLKIRLVPGTGGQPSFSLTGPISTFASIADFRIKGQPIDASRPGVIFLNGSAANLGAQVRVTVEGSRVAGGVLIADRVTFQ</sequence>
<dbReference type="Pfam" id="PF18914">
    <property type="entry name" value="DUF5666"/>
    <property type="match status" value="2"/>
</dbReference>
<comment type="caution">
    <text evidence="3">The sequence shown here is derived from an EMBL/GenBank/DDBJ whole genome shotgun (WGS) entry which is preliminary data.</text>
</comment>